<dbReference type="AlphaFoldDB" id="A0A251WWQ2"/>
<gene>
    <name evidence="3" type="ORF">BVC71_12280</name>
</gene>
<feature type="transmembrane region" description="Helical" evidence="2">
    <location>
        <begin position="12"/>
        <end position="31"/>
    </location>
</feature>
<keyword evidence="2" id="KW-0472">Membrane</keyword>
<keyword evidence="2" id="KW-0812">Transmembrane</keyword>
<evidence type="ECO:0000313" key="3">
    <source>
        <dbReference type="EMBL" id="OUD08701.1"/>
    </source>
</evidence>
<protein>
    <recommendedName>
        <fullName evidence="5">NADH:ubiquinone oxidoreductase</fullName>
    </recommendedName>
</protein>
<reference evidence="3 4" key="1">
    <citation type="submission" date="2016-12" db="EMBL/GenBank/DDBJ databases">
        <title>The draft genome sequence of HSLHS2.</title>
        <authorList>
            <person name="Hu D."/>
            <person name="Wang L."/>
            <person name="Shao Z."/>
        </authorList>
    </citation>
    <scope>NUCLEOTIDE SEQUENCE [LARGE SCALE GENOMIC DNA]</scope>
    <source>
        <strain evidence="3">MCCC 1A06712</strain>
    </source>
</reference>
<evidence type="ECO:0008006" key="5">
    <source>
        <dbReference type="Google" id="ProtNLM"/>
    </source>
</evidence>
<evidence type="ECO:0000256" key="2">
    <source>
        <dbReference type="SAM" id="Phobius"/>
    </source>
</evidence>
<feature type="compositionally biased region" description="Low complexity" evidence="1">
    <location>
        <begin position="102"/>
        <end position="118"/>
    </location>
</feature>
<organism evidence="3 4">
    <name type="scientific">Marivivens niveibacter</name>
    <dbReference type="NCBI Taxonomy" id="1930667"/>
    <lineage>
        <taxon>Bacteria</taxon>
        <taxon>Pseudomonadati</taxon>
        <taxon>Pseudomonadota</taxon>
        <taxon>Alphaproteobacteria</taxon>
        <taxon>Rhodobacterales</taxon>
        <taxon>Paracoccaceae</taxon>
        <taxon>Marivivens group</taxon>
        <taxon>Marivivens</taxon>
    </lineage>
</organism>
<dbReference type="Proteomes" id="UP000194664">
    <property type="component" value="Unassembled WGS sequence"/>
</dbReference>
<dbReference type="EMBL" id="MSPP01000004">
    <property type="protein sequence ID" value="OUD08701.1"/>
    <property type="molecule type" value="Genomic_DNA"/>
</dbReference>
<evidence type="ECO:0000313" key="4">
    <source>
        <dbReference type="Proteomes" id="UP000194664"/>
    </source>
</evidence>
<name>A0A251WWQ2_9RHOB</name>
<evidence type="ECO:0000256" key="1">
    <source>
        <dbReference type="SAM" id="MobiDB-lite"/>
    </source>
</evidence>
<dbReference type="RefSeq" id="WP_086451970.1">
    <property type="nucleotide sequence ID" value="NZ_MSPP01000004.1"/>
</dbReference>
<proteinExistence type="predicted"/>
<keyword evidence="4" id="KW-1185">Reference proteome</keyword>
<feature type="transmembrane region" description="Helical" evidence="2">
    <location>
        <begin position="37"/>
        <end position="59"/>
    </location>
</feature>
<dbReference type="OrthoDB" id="9807941at2"/>
<comment type="caution">
    <text evidence="3">The sequence shown here is derived from an EMBL/GenBank/DDBJ whole genome shotgun (WGS) entry which is preliminary data.</text>
</comment>
<accession>A0A251WWQ2</accession>
<feature type="region of interest" description="Disordered" evidence="1">
    <location>
        <begin position="102"/>
        <end position="133"/>
    </location>
</feature>
<keyword evidence="2" id="KW-1133">Transmembrane helix</keyword>
<sequence length="231" mass="24037">MTNKNDGWGCRETSWLAAGIIGLVAAIILGVSADWAWLLAVLGGVVVAVLVGLILLNFFCKEADVSETVTAAPATDPAPAVAPVTAPEPIVTEPAAKPIETPVAQEAEPAVAEPVAEPAPEKPVEAAPAPVAPSVEGGEKPVAMAAARGGQPDDLKVIQGIGPKLEELCHSLGIYHFDQIAGWGANEVAWMDSNLPRFKGRVTRDNWVAQAKEIVEVGVDVYAERAKNSGK</sequence>